<evidence type="ECO:0000259" key="2">
    <source>
        <dbReference type="Pfam" id="PF03067"/>
    </source>
</evidence>
<feature type="signal peptide" evidence="1">
    <location>
        <begin position="1"/>
        <end position="20"/>
    </location>
</feature>
<feature type="domain" description="Chitin-binding type-4" evidence="2">
    <location>
        <begin position="52"/>
        <end position="161"/>
    </location>
</feature>
<evidence type="ECO:0000313" key="4">
    <source>
        <dbReference type="Proteomes" id="UP000001064"/>
    </source>
</evidence>
<accession>F0Z9G7</accession>
<organism evidence="3 4">
    <name type="scientific">Dictyostelium purpureum</name>
    <name type="common">Slime mold</name>
    <dbReference type="NCBI Taxonomy" id="5786"/>
    <lineage>
        <taxon>Eukaryota</taxon>
        <taxon>Amoebozoa</taxon>
        <taxon>Evosea</taxon>
        <taxon>Eumycetozoa</taxon>
        <taxon>Dictyostelia</taxon>
        <taxon>Dictyosteliales</taxon>
        <taxon>Dictyosteliaceae</taxon>
        <taxon>Dictyostelium</taxon>
    </lineage>
</organism>
<dbReference type="GeneID" id="10509989"/>
<dbReference type="Proteomes" id="UP000001064">
    <property type="component" value="Unassembled WGS sequence"/>
</dbReference>
<dbReference type="InterPro" id="IPR004302">
    <property type="entry name" value="Cellulose/chitin-bd_N"/>
</dbReference>
<reference evidence="4" key="1">
    <citation type="journal article" date="2011" name="Genome Biol.">
        <title>Comparative genomics of the social amoebae Dictyostelium discoideum and Dictyostelium purpureum.</title>
        <authorList>
            <consortium name="US DOE Joint Genome Institute (JGI-PGF)"/>
            <person name="Sucgang R."/>
            <person name="Kuo A."/>
            <person name="Tian X."/>
            <person name="Salerno W."/>
            <person name="Parikh A."/>
            <person name="Feasley C.L."/>
            <person name="Dalin E."/>
            <person name="Tu H."/>
            <person name="Huang E."/>
            <person name="Barry K."/>
            <person name="Lindquist E."/>
            <person name="Shapiro H."/>
            <person name="Bruce D."/>
            <person name="Schmutz J."/>
            <person name="Salamov A."/>
            <person name="Fey P."/>
            <person name="Gaudet P."/>
            <person name="Anjard C."/>
            <person name="Babu M.M."/>
            <person name="Basu S."/>
            <person name="Bushmanova Y."/>
            <person name="van der Wel H."/>
            <person name="Katoh-Kurasawa M."/>
            <person name="Dinh C."/>
            <person name="Coutinho P.M."/>
            <person name="Saito T."/>
            <person name="Elias M."/>
            <person name="Schaap P."/>
            <person name="Kay R.R."/>
            <person name="Henrissat B."/>
            <person name="Eichinger L."/>
            <person name="Rivero F."/>
            <person name="Putnam N.H."/>
            <person name="West C.M."/>
            <person name="Loomis W.F."/>
            <person name="Chisholm R.L."/>
            <person name="Shaulsky G."/>
            <person name="Strassmann J.E."/>
            <person name="Queller D.C."/>
            <person name="Kuspa A."/>
            <person name="Grigoriev I.V."/>
        </authorList>
    </citation>
    <scope>NUCLEOTIDE SEQUENCE [LARGE SCALE GENOMIC DNA]</scope>
    <source>
        <strain evidence="4">QSDP1</strain>
    </source>
</reference>
<dbReference type="PANTHER" id="PTHR37916">
    <property type="entry name" value="CHITIN-BINDING TYPE-4 DOMAIN-CONTAINING PROTEIN"/>
    <property type="match status" value="1"/>
</dbReference>
<dbReference type="eggNOG" id="ENOG502S789">
    <property type="taxonomic scope" value="Eukaryota"/>
</dbReference>
<dbReference type="OrthoDB" id="10254111at2759"/>
<name>F0Z9G7_DICPU</name>
<dbReference type="EMBL" id="GL870958">
    <property type="protein sequence ID" value="EGC39377.1"/>
    <property type="molecule type" value="Genomic_DNA"/>
</dbReference>
<dbReference type="AlphaFoldDB" id="F0Z9G7"/>
<keyword evidence="4" id="KW-1185">Reference proteome</keyword>
<dbReference type="InParanoid" id="F0Z9G7"/>
<dbReference type="VEuPathDB" id="AmoebaDB:DICPUDRAFT_96564"/>
<dbReference type="KEGG" id="dpp:DICPUDRAFT_96564"/>
<evidence type="ECO:0000313" key="3">
    <source>
        <dbReference type="EMBL" id="EGC39377.1"/>
    </source>
</evidence>
<dbReference type="Pfam" id="PF03067">
    <property type="entry name" value="LPMO_10"/>
    <property type="match status" value="1"/>
</dbReference>
<protein>
    <recommendedName>
        <fullName evidence="2">Chitin-binding type-4 domain-containing protein</fullName>
    </recommendedName>
</protein>
<gene>
    <name evidence="3" type="ORF">DICPUDRAFT_96564</name>
</gene>
<proteinExistence type="predicted"/>
<feature type="chain" id="PRO_5003264988" description="Chitin-binding type-4 domain-containing protein" evidence="1">
    <location>
        <begin position="21"/>
        <end position="164"/>
    </location>
</feature>
<sequence length="164" mass="18017">MIKYLACILLALQLSSVAFAHLCLFDPPQRQPNWGVPIGSGDNACYQVESNCGNTTAGSPVALYTAGSTIQVFFQQNYNHWYAPNPGFLDVGISYGGDNGNYIQLSQTISDFNAWDMVSQTNYTVSVTLPIQSCKSCVLRVRYVSNNAGEPYPDFYQCSDIALE</sequence>
<dbReference type="RefSeq" id="XP_003284051.1">
    <property type="nucleotide sequence ID" value="XM_003284003.1"/>
</dbReference>
<evidence type="ECO:0000256" key="1">
    <source>
        <dbReference type="SAM" id="SignalP"/>
    </source>
</evidence>
<dbReference type="OMA" id="DFNAWDM"/>
<keyword evidence="1" id="KW-0732">Signal</keyword>
<dbReference type="PANTHER" id="PTHR37916:SF2">
    <property type="entry name" value="CHITIN-BINDING TYPE-4 DOMAIN-CONTAINING PROTEIN"/>
    <property type="match status" value="1"/>
</dbReference>